<proteinExistence type="inferred from homology"/>
<keyword evidence="3 13" id="KW-0813">Transport</keyword>
<dbReference type="SUPFAM" id="SSF53822">
    <property type="entry name" value="Periplasmic binding protein-like I"/>
    <property type="match status" value="1"/>
</dbReference>
<evidence type="ECO:0000313" key="20">
    <source>
        <dbReference type="Proteomes" id="UP000291084"/>
    </source>
</evidence>
<name>A0A0S3SIE6_PHAAN</name>
<evidence type="ECO:0000256" key="16">
    <source>
        <dbReference type="SAM" id="Phobius"/>
    </source>
</evidence>
<evidence type="ECO:0000256" key="15">
    <source>
        <dbReference type="SAM" id="MobiDB-lite"/>
    </source>
</evidence>
<dbReference type="FunFam" id="1.10.287.70:FF:000172">
    <property type="entry name" value="Glutamate receptor"/>
    <property type="match status" value="1"/>
</dbReference>
<dbReference type="OrthoDB" id="5984008at2759"/>
<dbReference type="GO" id="GO:0016020">
    <property type="term" value="C:membrane"/>
    <property type="evidence" value="ECO:0007669"/>
    <property type="project" value="UniProtKB-SubCell"/>
</dbReference>
<organism evidence="19 20">
    <name type="scientific">Vigna angularis var. angularis</name>
    <dbReference type="NCBI Taxonomy" id="157739"/>
    <lineage>
        <taxon>Eukaryota</taxon>
        <taxon>Viridiplantae</taxon>
        <taxon>Streptophyta</taxon>
        <taxon>Embryophyta</taxon>
        <taxon>Tracheophyta</taxon>
        <taxon>Spermatophyta</taxon>
        <taxon>Magnoliopsida</taxon>
        <taxon>eudicotyledons</taxon>
        <taxon>Gunneridae</taxon>
        <taxon>Pentapetalae</taxon>
        <taxon>rosids</taxon>
        <taxon>fabids</taxon>
        <taxon>Fabales</taxon>
        <taxon>Fabaceae</taxon>
        <taxon>Papilionoideae</taxon>
        <taxon>50 kb inversion clade</taxon>
        <taxon>NPAAA clade</taxon>
        <taxon>indigoferoid/millettioid clade</taxon>
        <taxon>Phaseoleae</taxon>
        <taxon>Vigna</taxon>
    </lineage>
</organism>
<dbReference type="InterPro" id="IPR015683">
    <property type="entry name" value="Ionotropic_Glu_rcpt"/>
</dbReference>
<dbReference type="EMBL" id="AP015040">
    <property type="protein sequence ID" value="BAT92623.1"/>
    <property type="molecule type" value="Genomic_DNA"/>
</dbReference>
<dbReference type="PIRSF" id="PIRSF037090">
    <property type="entry name" value="Iontro_Glu-like_rcpt_pln"/>
    <property type="match status" value="1"/>
</dbReference>
<keyword evidence="11 13" id="KW-1071">Ligand-gated ion channel</keyword>
<dbReference type="AlphaFoldDB" id="A0A0S3SIE6"/>
<reference evidence="19 20" key="1">
    <citation type="journal article" date="2015" name="Sci. Rep.">
        <title>The power of single molecule real-time sequencing technology in the de novo assembly of a eukaryotic genome.</title>
        <authorList>
            <person name="Sakai H."/>
            <person name="Naito K."/>
            <person name="Ogiso-Tanaka E."/>
            <person name="Takahashi Y."/>
            <person name="Iseki K."/>
            <person name="Muto C."/>
            <person name="Satou K."/>
            <person name="Teruya K."/>
            <person name="Shiroma A."/>
            <person name="Shimoji M."/>
            <person name="Hirano T."/>
            <person name="Itoh T."/>
            <person name="Kaga A."/>
            <person name="Tomooka N."/>
        </authorList>
    </citation>
    <scope>NUCLEOTIDE SEQUENCE [LARGE SCALE GENOMIC DNA]</scope>
    <source>
        <strain evidence="20">cv. Shumari</strain>
    </source>
</reference>
<dbReference type="GO" id="GO:0015276">
    <property type="term" value="F:ligand-gated monoatomic ion channel activity"/>
    <property type="evidence" value="ECO:0007669"/>
    <property type="project" value="InterPro"/>
</dbReference>
<dbReference type="Gene3D" id="3.40.50.2300">
    <property type="match status" value="2"/>
</dbReference>
<dbReference type="Pfam" id="PF01094">
    <property type="entry name" value="ANF_receptor"/>
    <property type="match status" value="1"/>
</dbReference>
<keyword evidence="9 13" id="KW-0675">Receptor</keyword>
<keyword evidence="12 13" id="KW-0407">Ion channel</keyword>
<evidence type="ECO:0000256" key="7">
    <source>
        <dbReference type="ARBA" id="ARBA00023065"/>
    </source>
</evidence>
<dbReference type="SMART" id="SM00079">
    <property type="entry name" value="PBPe"/>
    <property type="match status" value="1"/>
</dbReference>
<feature type="transmembrane region" description="Helical" evidence="16">
    <location>
        <begin position="614"/>
        <end position="635"/>
    </location>
</feature>
<dbReference type="InterPro" id="IPR001828">
    <property type="entry name" value="ANF_lig-bd_rcpt"/>
</dbReference>
<dbReference type="Gene3D" id="1.10.287.70">
    <property type="match status" value="1"/>
</dbReference>
<evidence type="ECO:0000256" key="14">
    <source>
        <dbReference type="PIRSR" id="PIRSR037090-50"/>
    </source>
</evidence>
<evidence type="ECO:0000256" key="3">
    <source>
        <dbReference type="ARBA" id="ARBA00022448"/>
    </source>
</evidence>
<protein>
    <recommendedName>
        <fullName evidence="13">Glutamate receptor</fullName>
    </recommendedName>
</protein>
<dbReference type="InterPro" id="IPR001320">
    <property type="entry name" value="Iontro_rcpt_C"/>
</dbReference>
<dbReference type="SUPFAM" id="SSF53850">
    <property type="entry name" value="Periplasmic binding protein-like II"/>
    <property type="match status" value="1"/>
</dbReference>
<evidence type="ECO:0000259" key="18">
    <source>
        <dbReference type="SMART" id="SM00079"/>
    </source>
</evidence>
<feature type="chain" id="PRO_5006618263" description="Glutamate receptor" evidence="17">
    <location>
        <begin position="20"/>
        <end position="865"/>
    </location>
</feature>
<gene>
    <name evidence="19" type="primary">Vigan.07G139200</name>
    <name evidence="19" type="ORF">VIGAN_07139200</name>
</gene>
<dbReference type="CDD" id="cd19990">
    <property type="entry name" value="PBP1_GABAb_receptor_plant"/>
    <property type="match status" value="1"/>
</dbReference>
<keyword evidence="20" id="KW-1185">Reference proteome</keyword>
<feature type="transmembrane region" description="Helical" evidence="16">
    <location>
        <begin position="791"/>
        <end position="811"/>
    </location>
</feature>
<evidence type="ECO:0000256" key="10">
    <source>
        <dbReference type="ARBA" id="ARBA00023180"/>
    </source>
</evidence>
<feature type="transmembrane region" description="Helical" evidence="16">
    <location>
        <begin position="554"/>
        <end position="572"/>
    </location>
</feature>
<evidence type="ECO:0000256" key="5">
    <source>
        <dbReference type="ARBA" id="ARBA00022729"/>
    </source>
</evidence>
<evidence type="ECO:0000313" key="19">
    <source>
        <dbReference type="EMBL" id="BAT92623.1"/>
    </source>
</evidence>
<evidence type="ECO:0000256" key="17">
    <source>
        <dbReference type="SAM" id="SignalP"/>
    </source>
</evidence>
<evidence type="ECO:0000256" key="1">
    <source>
        <dbReference type="ARBA" id="ARBA00004141"/>
    </source>
</evidence>
<feature type="region of interest" description="Disordered" evidence="15">
    <location>
        <begin position="843"/>
        <end position="865"/>
    </location>
</feature>
<keyword evidence="14" id="KW-1015">Disulfide bond</keyword>
<dbReference type="Proteomes" id="UP000291084">
    <property type="component" value="Chromosome 7"/>
</dbReference>
<evidence type="ECO:0000256" key="12">
    <source>
        <dbReference type="ARBA" id="ARBA00023303"/>
    </source>
</evidence>
<feature type="signal peptide" evidence="17">
    <location>
        <begin position="1"/>
        <end position="19"/>
    </location>
</feature>
<sequence length="865" mass="97574">MGSLDVLVPLLCLMSTALGKTTVDDGMHVKIKGTIGVITDNNSRNGKEEMVAVKMAMQDFYHYSNQSFGLQIRDSHGDPLQAALSVRDLIDTQKVEAIIGPETWKETILVADICSQNMTPVLSLADATPNWSTLKWPYLVQISPNQFKQMKAVAAIVHSFEWYNVNIIYDDTDSSSTRMFSHLYRDLSVSGVHISNVLAIPQLSSSSLPQELEKLRNSYCRVFVVNLSVPLAINLFQTAKELKMMEKGYVWIVTDPLTSLVHSLNSSTISSMQGIVGVKSYFPEIGLQYEDFYYKFKKRFSSENPHELNNEPGIFAARAYDAVWTLSLSMIQIKNKKDQMLLDKILLNNFTGLSGKIHFTDQRLDPSDTFQIINVMGKDYKEIGFWTNGLGFSNTIGQNAAFNSSMKELGQVLWPGRPWGTPRGWILALGKPLRIGVPVMDSLKQSVTVIQDQTENTTTFQGFTIDIFRATMELLPYHLPYKFYPFNGTFDNLVKQVYLKNFDAVIDVSIISYRYQYADFTQPYTDPGVLMVVPLKSKMDHRAWLFMKPFTKTMWVLILAMVIYNGFILWMLERRHSPEITGSMLNQTGTMAWLGLTPLIKLDGDKLHSNLSKMVMVVWLFVALIITQTYTANLASMLTAERLEPTVDNIDRLRNSYIRVGYSSGSFVKHYVETVLKFHPENMRNYGELEEFAEAFRRKEIGVAFLEAPAAKFFLAKYCKEFIQAGPLYKVGGVGFAFPRGSPLILHVNKALLDLVETGKVSELENKMLGSEECEDTKVNGETASLSPNSFWVLFILTGGTSTFSLLVYVFCMNYANSEEKTIWGLTTMIIQQCNHAKRRMSGKVSDIAESPTTSSTTHVTPTQV</sequence>
<dbReference type="InterPro" id="IPR028082">
    <property type="entry name" value="Peripla_BP_I"/>
</dbReference>
<dbReference type="InterPro" id="IPR017103">
    <property type="entry name" value="Iontropic_Glu_rcpt_pln"/>
</dbReference>
<evidence type="ECO:0000256" key="11">
    <source>
        <dbReference type="ARBA" id="ARBA00023286"/>
    </source>
</evidence>
<dbReference type="PANTHER" id="PTHR18966">
    <property type="entry name" value="IONOTROPIC GLUTAMATE RECEPTOR"/>
    <property type="match status" value="1"/>
</dbReference>
<evidence type="ECO:0000256" key="2">
    <source>
        <dbReference type="ARBA" id="ARBA00008685"/>
    </source>
</evidence>
<accession>A0A0S3SIE6</accession>
<evidence type="ECO:0000256" key="8">
    <source>
        <dbReference type="ARBA" id="ARBA00023136"/>
    </source>
</evidence>
<keyword evidence="6 16" id="KW-1133">Transmembrane helix</keyword>
<feature type="domain" description="Ionotropic glutamate receptor C-terminal" evidence="18">
    <location>
        <begin position="434"/>
        <end position="771"/>
    </location>
</feature>
<keyword evidence="10" id="KW-0325">Glycoprotein</keyword>
<keyword evidence="8 13" id="KW-0472">Membrane</keyword>
<comment type="function">
    <text evidence="13">Glutamate-gated receptor that probably acts as non-selective cation channel.</text>
</comment>
<keyword evidence="7 13" id="KW-0406">Ion transport</keyword>
<feature type="disulfide bond" evidence="14">
    <location>
        <begin position="719"/>
        <end position="774"/>
    </location>
</feature>
<evidence type="ECO:0000256" key="6">
    <source>
        <dbReference type="ARBA" id="ARBA00022989"/>
    </source>
</evidence>
<evidence type="ECO:0000256" key="9">
    <source>
        <dbReference type="ARBA" id="ARBA00023170"/>
    </source>
</evidence>
<comment type="similarity">
    <text evidence="2 13">Belongs to the glutamate-gated ion channel (TC 1.A.10.1) family.</text>
</comment>
<keyword evidence="5 17" id="KW-0732">Signal</keyword>
<comment type="subcellular location">
    <subcellularLocation>
        <location evidence="1">Membrane</location>
        <topology evidence="1">Multi-pass membrane protein</topology>
    </subcellularLocation>
</comment>
<dbReference type="CDD" id="cd13686">
    <property type="entry name" value="GluR_Plant"/>
    <property type="match status" value="1"/>
</dbReference>
<dbReference type="Pfam" id="PF00060">
    <property type="entry name" value="Lig_chan"/>
    <property type="match status" value="1"/>
</dbReference>
<evidence type="ECO:0000256" key="13">
    <source>
        <dbReference type="PIRNR" id="PIRNR037090"/>
    </source>
</evidence>
<dbReference type="FunFam" id="3.40.50.2300:FF:000188">
    <property type="entry name" value="Glutamate receptor"/>
    <property type="match status" value="1"/>
</dbReference>
<dbReference type="Gene3D" id="3.40.190.10">
    <property type="entry name" value="Periplasmic binding protein-like II"/>
    <property type="match status" value="1"/>
</dbReference>
<evidence type="ECO:0000256" key="4">
    <source>
        <dbReference type="ARBA" id="ARBA00022692"/>
    </source>
</evidence>
<dbReference type="InterPro" id="IPR044440">
    <property type="entry name" value="GABAb_receptor_plant_PBP1"/>
</dbReference>
<keyword evidence="4 16" id="KW-0812">Transmembrane</keyword>
<feature type="compositionally biased region" description="Low complexity" evidence="15">
    <location>
        <begin position="851"/>
        <end position="865"/>
    </location>
</feature>
<dbReference type="FunFam" id="3.40.190.10:FF:000054">
    <property type="entry name" value="Glutamate receptor"/>
    <property type="match status" value="1"/>
</dbReference>